<proteinExistence type="predicted"/>
<dbReference type="EMBL" id="FXUV02000018">
    <property type="protein sequence ID" value="SNB63571.1"/>
    <property type="molecule type" value="Genomic_DNA"/>
</dbReference>
<keyword evidence="3" id="KW-1185">Reference proteome</keyword>
<dbReference type="RefSeq" id="WP_095062323.1">
    <property type="nucleotide sequence ID" value="NZ_JARWIG010000001.1"/>
</dbReference>
<dbReference type="AlphaFoldDB" id="A0A238TC63"/>
<evidence type="ECO:0000313" key="2">
    <source>
        <dbReference type="EMBL" id="SNB63571.1"/>
    </source>
</evidence>
<sequence>MVVWKQYLKSFASSFELSIAPNILYLAQRYAMWDYSEANIQHFWERGISHVKHLPLGFQAALKRIELSSTPDIDVLFYGSLNERRVNILNQLPKQGLRVEVLQDVFGKERDKWIARSKVVLNMHYFDSQIFEIVRCFYLMTNGVAVVSEVNPNTSIQAAYLNGIVATPYEQLVQTCVNLCMQPETQLAQQKEALQTMQALPQANIMQQLLKAA</sequence>
<evidence type="ECO:0000313" key="3">
    <source>
        <dbReference type="Proteomes" id="UP000215450"/>
    </source>
</evidence>
<dbReference type="EMBL" id="FXUV01000016">
    <property type="protein sequence ID" value="SMQ12145.1"/>
    <property type="molecule type" value="Genomic_DNA"/>
</dbReference>
<dbReference type="OrthoDB" id="8553932at2"/>
<evidence type="ECO:0000313" key="1">
    <source>
        <dbReference type="EMBL" id="SMQ12145.1"/>
    </source>
</evidence>
<protein>
    <submittedName>
        <fullName evidence="2">Uncharacterized protein</fullName>
    </submittedName>
</protein>
<reference evidence="2 3" key="2">
    <citation type="submission" date="2017-06" db="EMBL/GenBank/DDBJ databases">
        <authorList>
            <person name="Kim H.J."/>
            <person name="Triplett B.A."/>
        </authorList>
    </citation>
    <scope>NUCLEOTIDE SEQUENCE [LARGE SCALE GENOMIC DNA]</scope>
    <source>
        <strain evidence="2">Kingella_eburonensis</strain>
    </source>
</reference>
<name>A0A238TC63_9NEIS</name>
<dbReference type="Proteomes" id="UP000215450">
    <property type="component" value="Unassembled WGS sequence"/>
</dbReference>
<accession>A0A238TC63</accession>
<organism evidence="2 3">
    <name type="scientific">Kingella negevensis</name>
    <dbReference type="NCBI Taxonomy" id="1522312"/>
    <lineage>
        <taxon>Bacteria</taxon>
        <taxon>Pseudomonadati</taxon>
        <taxon>Pseudomonadota</taxon>
        <taxon>Betaproteobacteria</taxon>
        <taxon>Neisseriales</taxon>
        <taxon>Neisseriaceae</taxon>
        <taxon>Kingella</taxon>
    </lineage>
</organism>
<reference evidence="1" key="1">
    <citation type="submission" date="2017-05" db="EMBL/GenBank/DDBJ databases">
        <authorList>
            <person name="Song R."/>
            <person name="Chenine A.L."/>
            <person name="Ruprecht R.M."/>
        </authorList>
    </citation>
    <scope>NUCLEOTIDE SEQUENCE</scope>
    <source>
        <strain evidence="1">Kingella_eburonensis</strain>
    </source>
</reference>
<dbReference type="STRING" id="1522312.GCA_900177895_01508"/>
<gene>
    <name evidence="2" type="ORF">KEBURONENSIS_01079</name>
    <name evidence="1" type="ORF">KEBURONENSIS_01155</name>
</gene>